<comment type="similarity">
    <text evidence="1">Belongs to the KptA/TPT1 family.</text>
</comment>
<dbReference type="InterPro" id="IPR042081">
    <property type="entry name" value="RNA_2'-PTrans_C"/>
</dbReference>
<keyword evidence="2" id="KW-0808">Transferase</keyword>
<evidence type="ECO:0000256" key="1">
    <source>
        <dbReference type="ARBA" id="ARBA00009836"/>
    </source>
</evidence>
<evidence type="ECO:0000313" key="5">
    <source>
        <dbReference type="Proteomes" id="UP001160483"/>
    </source>
</evidence>
<dbReference type="GO" id="GO:0006388">
    <property type="term" value="P:tRNA splicing, via endonucleolytic cleavage and ligation"/>
    <property type="evidence" value="ECO:0007669"/>
    <property type="project" value="TreeGrafter"/>
</dbReference>
<accession>A0AAU9L2F8</accession>
<comment type="caution">
    <text evidence="4">The sequence shown here is derived from an EMBL/GenBank/DDBJ whole genome shotgun (WGS) entry which is preliminary data.</text>
</comment>
<sequence length="101" mass="11772">MMQKQRFTLTRNESGHGKLIRANQGHSMQLVQDDQLLIPLKMPISSRQCVHGTYLKFWDRIWNFGLSKMTRNHIHFAEKEVMDDQVLTMGSSFTSRAIMSC</sequence>
<proteinExistence type="inferred from homology"/>
<dbReference type="SUPFAM" id="SSF56399">
    <property type="entry name" value="ADP-ribosylation"/>
    <property type="match status" value="1"/>
</dbReference>
<dbReference type="InterPro" id="IPR002745">
    <property type="entry name" value="Ptrans_KptA/Tpt1"/>
</dbReference>
<dbReference type="AlphaFoldDB" id="A0AAU9L2F8"/>
<reference evidence="4" key="1">
    <citation type="submission" date="2021-11" db="EMBL/GenBank/DDBJ databases">
        <authorList>
            <person name="Islam A."/>
            <person name="Islam S."/>
            <person name="Flora M.S."/>
            <person name="Rahman M."/>
            <person name="Ziaur R.M."/>
            <person name="Epstein J.H."/>
            <person name="Hassan M."/>
            <person name="Klassen M."/>
            <person name="Woodard K."/>
            <person name="Webb A."/>
            <person name="Webby R.J."/>
            <person name="El Zowalaty M.E."/>
        </authorList>
    </citation>
    <scope>NUCLEOTIDE SEQUENCE</scope>
    <source>
        <strain evidence="4">Pbs3</strain>
    </source>
</reference>
<gene>
    <name evidence="4" type="ORF">PBS003_LOCUS5962</name>
</gene>
<dbReference type="GO" id="GO:0000215">
    <property type="term" value="F:tRNA 2'-phosphotransferase activity"/>
    <property type="evidence" value="ECO:0007669"/>
    <property type="project" value="TreeGrafter"/>
</dbReference>
<protein>
    <recommendedName>
        <fullName evidence="6">2'-phosphotransferase</fullName>
    </recommendedName>
</protein>
<evidence type="ECO:0000256" key="3">
    <source>
        <dbReference type="ARBA" id="ARBA00023027"/>
    </source>
</evidence>
<keyword evidence="3" id="KW-0520">NAD</keyword>
<dbReference type="Proteomes" id="UP001160483">
    <property type="component" value="Unassembled WGS sequence"/>
</dbReference>
<evidence type="ECO:0000313" key="4">
    <source>
        <dbReference type="EMBL" id="CAH0479313.1"/>
    </source>
</evidence>
<organism evidence="4 5">
    <name type="scientific">Peronospora belbahrii</name>
    <dbReference type="NCBI Taxonomy" id="622444"/>
    <lineage>
        <taxon>Eukaryota</taxon>
        <taxon>Sar</taxon>
        <taxon>Stramenopiles</taxon>
        <taxon>Oomycota</taxon>
        <taxon>Peronosporomycetes</taxon>
        <taxon>Peronosporales</taxon>
        <taxon>Peronosporaceae</taxon>
        <taxon>Peronospora</taxon>
    </lineage>
</organism>
<dbReference type="PANTHER" id="PTHR12684:SF2">
    <property type="entry name" value="TRNA 2'-PHOSPHOTRANSFERASE 1"/>
    <property type="match status" value="1"/>
</dbReference>
<dbReference type="Gene3D" id="3.20.170.30">
    <property type="match status" value="1"/>
</dbReference>
<evidence type="ECO:0000256" key="2">
    <source>
        <dbReference type="ARBA" id="ARBA00022679"/>
    </source>
</evidence>
<evidence type="ECO:0008006" key="6">
    <source>
        <dbReference type="Google" id="ProtNLM"/>
    </source>
</evidence>
<dbReference type="EMBL" id="CAKKTJ010000298">
    <property type="protein sequence ID" value="CAH0479313.1"/>
    <property type="molecule type" value="Genomic_DNA"/>
</dbReference>
<dbReference type="Pfam" id="PF01885">
    <property type="entry name" value="PTS_2-RNA"/>
    <property type="match status" value="1"/>
</dbReference>
<name>A0AAU9L2F8_9STRA</name>
<dbReference type="PANTHER" id="PTHR12684">
    <property type="entry name" value="PUTATIVE PHOSPHOTRANSFERASE"/>
    <property type="match status" value="1"/>
</dbReference>